<dbReference type="AlphaFoldDB" id="A0A9X1X0A5"/>
<keyword evidence="4" id="KW-1185">Reference proteome</keyword>
<dbReference type="PANTHER" id="PTHR46401:SF8">
    <property type="entry name" value="BLL6006 PROTEIN"/>
    <property type="match status" value="1"/>
</dbReference>
<dbReference type="Gene3D" id="3.40.50.2000">
    <property type="entry name" value="Glycogen Phosphorylase B"/>
    <property type="match status" value="2"/>
</dbReference>
<dbReference type="PANTHER" id="PTHR46401">
    <property type="entry name" value="GLYCOSYLTRANSFERASE WBBK-RELATED"/>
    <property type="match status" value="1"/>
</dbReference>
<feature type="domain" description="Glycosyl transferase family 1" evidence="1">
    <location>
        <begin position="166"/>
        <end position="309"/>
    </location>
</feature>
<sequence length="341" mass="39015">MKNTNCGYYYFGMGLGNALIDQNQQQFDLNFYLHKRTRYRFDERVNIIYLSKLHNLYFPLKNKFDVVHFSDQECRLRPWKVNAKKIMTIHDMNKVHLLPAGSAPLQKYLQKLGTFIEKVDKIVTISEFVAKDVKHYFPRHQEKVSVIYNGADELSVTPGHLPALAPQKPFLFTIGVLTAQKGAHLLPSLLQDNDYELVIAGPETPHKQVIIEEARRYGCLDRVHITGPITDKDKAWYYQNCSAFLFPSRSEGFGLPVIEAMHFGKPVFLSRYTSLPEVGGNAAYYFDSFDPAHMQDVFNAGMKDFSTADSTQKIIAQAEKFSWETAAKQYLELYEACLSAS</sequence>
<accession>A0A9X1X0A5</accession>
<protein>
    <submittedName>
        <fullName evidence="3">Glycosyltransferase family 4 protein</fullName>
    </submittedName>
</protein>
<organism evidence="3 4">
    <name type="scientific">Mucilaginibacter straminoryzae</name>
    <dbReference type="NCBI Taxonomy" id="2932774"/>
    <lineage>
        <taxon>Bacteria</taxon>
        <taxon>Pseudomonadati</taxon>
        <taxon>Bacteroidota</taxon>
        <taxon>Sphingobacteriia</taxon>
        <taxon>Sphingobacteriales</taxon>
        <taxon>Sphingobacteriaceae</taxon>
        <taxon>Mucilaginibacter</taxon>
    </lineage>
</organism>
<evidence type="ECO:0000259" key="2">
    <source>
        <dbReference type="Pfam" id="PF13439"/>
    </source>
</evidence>
<dbReference type="Pfam" id="PF13439">
    <property type="entry name" value="Glyco_transf_4"/>
    <property type="match status" value="1"/>
</dbReference>
<dbReference type="Proteomes" id="UP001139450">
    <property type="component" value="Unassembled WGS sequence"/>
</dbReference>
<reference evidence="3" key="1">
    <citation type="submission" date="2022-04" db="EMBL/GenBank/DDBJ databases">
        <title>Mucilaginibacter sp. RS28 isolated from freshwater.</title>
        <authorList>
            <person name="Ko S.-R."/>
        </authorList>
    </citation>
    <scope>NUCLEOTIDE SEQUENCE</scope>
    <source>
        <strain evidence="3">RS28</strain>
    </source>
</reference>
<feature type="domain" description="Glycosyltransferase subfamily 4-like N-terminal" evidence="2">
    <location>
        <begin position="44"/>
        <end position="152"/>
    </location>
</feature>
<evidence type="ECO:0000313" key="3">
    <source>
        <dbReference type="EMBL" id="MCJ8208436.1"/>
    </source>
</evidence>
<dbReference type="SUPFAM" id="SSF53756">
    <property type="entry name" value="UDP-Glycosyltransferase/glycogen phosphorylase"/>
    <property type="match status" value="1"/>
</dbReference>
<gene>
    <name evidence="3" type="ORF">MUY27_01865</name>
</gene>
<dbReference type="InterPro" id="IPR028098">
    <property type="entry name" value="Glyco_trans_4-like_N"/>
</dbReference>
<name>A0A9X1X0A5_9SPHI</name>
<evidence type="ECO:0000313" key="4">
    <source>
        <dbReference type="Proteomes" id="UP001139450"/>
    </source>
</evidence>
<dbReference type="RefSeq" id="WP_245128266.1">
    <property type="nucleotide sequence ID" value="NZ_JALJEJ010000001.1"/>
</dbReference>
<dbReference type="InterPro" id="IPR001296">
    <property type="entry name" value="Glyco_trans_1"/>
</dbReference>
<proteinExistence type="predicted"/>
<evidence type="ECO:0000259" key="1">
    <source>
        <dbReference type="Pfam" id="PF00534"/>
    </source>
</evidence>
<dbReference type="CDD" id="cd03809">
    <property type="entry name" value="GT4_MtfB-like"/>
    <property type="match status" value="1"/>
</dbReference>
<comment type="caution">
    <text evidence="3">The sequence shown here is derived from an EMBL/GenBank/DDBJ whole genome shotgun (WGS) entry which is preliminary data.</text>
</comment>
<dbReference type="EMBL" id="JALJEJ010000001">
    <property type="protein sequence ID" value="MCJ8208436.1"/>
    <property type="molecule type" value="Genomic_DNA"/>
</dbReference>
<dbReference type="GO" id="GO:0016757">
    <property type="term" value="F:glycosyltransferase activity"/>
    <property type="evidence" value="ECO:0007669"/>
    <property type="project" value="InterPro"/>
</dbReference>
<dbReference type="Pfam" id="PF00534">
    <property type="entry name" value="Glycos_transf_1"/>
    <property type="match status" value="1"/>
</dbReference>